<accession>A0A8J3NAQ7</accession>
<dbReference type="Gene3D" id="3.30.200.20">
    <property type="entry name" value="Phosphorylase Kinase, domain 1"/>
    <property type="match status" value="1"/>
</dbReference>
<sequence>MTAPVRHWWRLLGRTDEVSDVRPVGAGASGATVYRLRAGGRDLVLKTTRHTRELRFHRELAAGVPVRVPRLVAAADGCLLFECAGTPARPDGWPTARWCRLATEPGTLHRARVPALPWLKPASRPASVTAARRTWAGLGYPDWPDVAELDAALRALPYCLLHGDWHLGNVLTGPAGFVWIDWQEVGSGHGPEDLALLWQRAEADGWTPPRAAMRTAYAAARGIADDQVLRRATGAAELLLLLLDWPDHLRTAPAPVRTRLLRRLARLLADWD</sequence>
<keyword evidence="3" id="KW-1185">Reference proteome</keyword>
<protein>
    <recommendedName>
        <fullName evidence="1">Aminoglycoside phosphotransferase domain-containing protein</fullName>
    </recommendedName>
</protein>
<reference evidence="2" key="1">
    <citation type="submission" date="2021-01" db="EMBL/GenBank/DDBJ databases">
        <title>Whole genome shotgun sequence of Actinocatenispora rupis NBRC 107355.</title>
        <authorList>
            <person name="Komaki H."/>
            <person name="Tamura T."/>
        </authorList>
    </citation>
    <scope>NUCLEOTIDE SEQUENCE</scope>
    <source>
        <strain evidence="2">NBRC 107355</strain>
    </source>
</reference>
<feature type="domain" description="Aminoglycoside phosphotransferase" evidence="1">
    <location>
        <begin position="20"/>
        <end position="220"/>
    </location>
</feature>
<proteinExistence type="predicted"/>
<dbReference type="InterPro" id="IPR011009">
    <property type="entry name" value="Kinase-like_dom_sf"/>
</dbReference>
<dbReference type="RefSeq" id="WP_203658696.1">
    <property type="nucleotide sequence ID" value="NZ_BAAAZM010000013.1"/>
</dbReference>
<organism evidence="2 3">
    <name type="scientific">Actinocatenispora rupis</name>
    <dbReference type="NCBI Taxonomy" id="519421"/>
    <lineage>
        <taxon>Bacteria</taxon>
        <taxon>Bacillati</taxon>
        <taxon>Actinomycetota</taxon>
        <taxon>Actinomycetes</taxon>
        <taxon>Micromonosporales</taxon>
        <taxon>Micromonosporaceae</taxon>
        <taxon>Actinocatenispora</taxon>
    </lineage>
</organism>
<dbReference type="InterPro" id="IPR002575">
    <property type="entry name" value="Aminoglycoside_PTrfase"/>
</dbReference>
<dbReference type="Gene3D" id="3.90.1200.10">
    <property type="match status" value="1"/>
</dbReference>
<dbReference type="SUPFAM" id="SSF56112">
    <property type="entry name" value="Protein kinase-like (PK-like)"/>
    <property type="match status" value="1"/>
</dbReference>
<dbReference type="EMBL" id="BOMB01000019">
    <property type="protein sequence ID" value="GID12619.1"/>
    <property type="molecule type" value="Genomic_DNA"/>
</dbReference>
<dbReference type="AlphaFoldDB" id="A0A8J3NAQ7"/>
<comment type="caution">
    <text evidence="2">The sequence shown here is derived from an EMBL/GenBank/DDBJ whole genome shotgun (WGS) entry which is preliminary data.</text>
</comment>
<name>A0A8J3NAQ7_9ACTN</name>
<dbReference type="Proteomes" id="UP000612808">
    <property type="component" value="Unassembled WGS sequence"/>
</dbReference>
<dbReference type="Pfam" id="PF01636">
    <property type="entry name" value="APH"/>
    <property type="match status" value="1"/>
</dbReference>
<evidence type="ECO:0000313" key="2">
    <source>
        <dbReference type="EMBL" id="GID12619.1"/>
    </source>
</evidence>
<evidence type="ECO:0000313" key="3">
    <source>
        <dbReference type="Proteomes" id="UP000612808"/>
    </source>
</evidence>
<gene>
    <name evidence="2" type="ORF">Aru02nite_35080</name>
</gene>
<evidence type="ECO:0000259" key="1">
    <source>
        <dbReference type="Pfam" id="PF01636"/>
    </source>
</evidence>